<reference evidence="3 4" key="1">
    <citation type="submission" date="2018-08" db="EMBL/GenBank/DDBJ databases">
        <title>Aphanomyces genome sequencing and annotation.</title>
        <authorList>
            <person name="Minardi D."/>
            <person name="Oidtmann B."/>
            <person name="Van Der Giezen M."/>
            <person name="Studholme D.J."/>
        </authorList>
    </citation>
    <scope>NUCLEOTIDE SEQUENCE [LARGE SCALE GENOMIC DNA]</scope>
    <source>
        <strain evidence="2 3">Da</strain>
        <strain evidence="1 4">Sv</strain>
    </source>
</reference>
<name>A0A3R7B1R4_APHAT</name>
<evidence type="ECO:0000313" key="4">
    <source>
        <dbReference type="Proteomes" id="UP000285712"/>
    </source>
</evidence>
<comment type="caution">
    <text evidence="2">The sequence shown here is derived from an EMBL/GenBank/DDBJ whole genome shotgun (WGS) entry which is preliminary data.</text>
</comment>
<evidence type="ECO:0000313" key="1">
    <source>
        <dbReference type="EMBL" id="RHY83038.1"/>
    </source>
</evidence>
<sequence>MSSVEIDGAADSIRLLLAMESSPTSSPASKDKDAGVLWTEVKVVDDIAVFRGVVPVADKSIAMLLDMDTAMWTHVKTVSGGIAVSRGPTGALQLASKLIDPTEMLRFDDMTATCTVLEQQTNIHDTSVRHITAKPVFPTAARDFVVLTTLHFRTEVLSRKGH</sequence>
<protein>
    <recommendedName>
        <fullName evidence="5">START domain-containing protein</fullName>
    </recommendedName>
</protein>
<evidence type="ECO:0000313" key="2">
    <source>
        <dbReference type="EMBL" id="RHZ15538.1"/>
    </source>
</evidence>
<gene>
    <name evidence="1" type="ORF">DYB35_007444</name>
    <name evidence="2" type="ORF">DYB37_008827</name>
</gene>
<dbReference type="Gene3D" id="3.30.530.20">
    <property type="match status" value="1"/>
</dbReference>
<accession>A0A3R7B1R4</accession>
<dbReference type="EMBL" id="QUTG01007146">
    <property type="protein sequence ID" value="RHY83038.1"/>
    <property type="molecule type" value="Genomic_DNA"/>
</dbReference>
<evidence type="ECO:0000313" key="3">
    <source>
        <dbReference type="Proteomes" id="UP000285430"/>
    </source>
</evidence>
<organism evidence="2 3">
    <name type="scientific">Aphanomyces astaci</name>
    <name type="common">Crayfish plague agent</name>
    <dbReference type="NCBI Taxonomy" id="112090"/>
    <lineage>
        <taxon>Eukaryota</taxon>
        <taxon>Sar</taxon>
        <taxon>Stramenopiles</taxon>
        <taxon>Oomycota</taxon>
        <taxon>Saprolegniomycetes</taxon>
        <taxon>Saprolegniales</taxon>
        <taxon>Verrucalvaceae</taxon>
        <taxon>Aphanomyces</taxon>
    </lineage>
</organism>
<dbReference type="EMBL" id="QUTH01004101">
    <property type="protein sequence ID" value="RHZ15538.1"/>
    <property type="molecule type" value="Genomic_DNA"/>
</dbReference>
<proteinExistence type="predicted"/>
<dbReference type="InterPro" id="IPR023393">
    <property type="entry name" value="START-like_dom_sf"/>
</dbReference>
<dbReference type="AlphaFoldDB" id="A0A3R7B1R4"/>
<dbReference type="Proteomes" id="UP000285430">
    <property type="component" value="Unassembled WGS sequence"/>
</dbReference>
<evidence type="ECO:0008006" key="5">
    <source>
        <dbReference type="Google" id="ProtNLM"/>
    </source>
</evidence>
<dbReference type="Proteomes" id="UP000285712">
    <property type="component" value="Unassembled WGS sequence"/>
</dbReference>